<evidence type="ECO:0000256" key="1">
    <source>
        <dbReference type="SAM" id="MobiDB-lite"/>
    </source>
</evidence>
<sequence length="147" mass="16495">MNIMPDVSEISENSNEEEILKEKALYILYVLWSSRHSSFIVLVFPVILWIFCLAPAMMIAELKGLIAITALVGILELCLLVLCLYQLYYVAPCVQQWCRQKKYRQVVETYPRYLMYSVGPGPRSRKFDADGADFDGGDGGDGGGDGD</sequence>
<keyword evidence="2" id="KW-0472">Membrane</keyword>
<comment type="caution">
    <text evidence="3">The sequence shown here is derived from an EMBL/GenBank/DDBJ whole genome shotgun (WGS) entry which is preliminary data.</text>
</comment>
<name>A0A511NAM0_DEIC1</name>
<feature type="compositionally biased region" description="Acidic residues" evidence="1">
    <location>
        <begin position="130"/>
        <end position="147"/>
    </location>
</feature>
<keyword evidence="4" id="KW-1185">Reference proteome</keyword>
<keyword evidence="2" id="KW-0812">Transmembrane</keyword>
<dbReference type="Proteomes" id="UP000321306">
    <property type="component" value="Unassembled WGS sequence"/>
</dbReference>
<evidence type="ECO:0000313" key="3">
    <source>
        <dbReference type="EMBL" id="GEM49874.1"/>
    </source>
</evidence>
<feature type="transmembrane region" description="Helical" evidence="2">
    <location>
        <begin position="39"/>
        <end position="59"/>
    </location>
</feature>
<evidence type="ECO:0000256" key="2">
    <source>
        <dbReference type="SAM" id="Phobius"/>
    </source>
</evidence>
<feature type="region of interest" description="Disordered" evidence="1">
    <location>
        <begin position="126"/>
        <end position="147"/>
    </location>
</feature>
<reference evidence="3 4" key="1">
    <citation type="submission" date="2019-07" db="EMBL/GenBank/DDBJ databases">
        <title>Whole genome shotgun sequence of Deinococcus cellulosilyticus NBRC 106333.</title>
        <authorList>
            <person name="Hosoyama A."/>
            <person name="Uohara A."/>
            <person name="Ohji S."/>
            <person name="Ichikawa N."/>
        </authorList>
    </citation>
    <scope>NUCLEOTIDE SEQUENCE [LARGE SCALE GENOMIC DNA]</scope>
    <source>
        <strain evidence="3 4">NBRC 106333</strain>
    </source>
</reference>
<keyword evidence="2" id="KW-1133">Transmembrane helix</keyword>
<feature type="transmembrane region" description="Helical" evidence="2">
    <location>
        <begin position="65"/>
        <end position="91"/>
    </location>
</feature>
<proteinExistence type="predicted"/>
<gene>
    <name evidence="3" type="ORF">DC3_55090</name>
</gene>
<dbReference type="RefSeq" id="WP_146891291.1">
    <property type="nucleotide sequence ID" value="NZ_BJXB01000046.1"/>
</dbReference>
<evidence type="ECO:0000313" key="4">
    <source>
        <dbReference type="Proteomes" id="UP000321306"/>
    </source>
</evidence>
<dbReference type="EMBL" id="BJXB01000046">
    <property type="protein sequence ID" value="GEM49874.1"/>
    <property type="molecule type" value="Genomic_DNA"/>
</dbReference>
<organism evidence="3 4">
    <name type="scientific">Deinococcus cellulosilyticus (strain DSM 18568 / NBRC 106333 / KACC 11606 / 5516J-15)</name>
    <dbReference type="NCBI Taxonomy" id="1223518"/>
    <lineage>
        <taxon>Bacteria</taxon>
        <taxon>Thermotogati</taxon>
        <taxon>Deinococcota</taxon>
        <taxon>Deinococci</taxon>
        <taxon>Deinococcales</taxon>
        <taxon>Deinococcaceae</taxon>
        <taxon>Deinococcus</taxon>
    </lineage>
</organism>
<protein>
    <submittedName>
        <fullName evidence="3">Uncharacterized protein</fullName>
    </submittedName>
</protein>
<dbReference type="AlphaFoldDB" id="A0A511NAM0"/>
<accession>A0A511NAM0</accession>